<evidence type="ECO:0000313" key="3">
    <source>
        <dbReference type="Proteomes" id="UP000268094"/>
    </source>
</evidence>
<keyword evidence="1" id="KW-0472">Membrane</keyword>
<accession>A0A3A8JBX8</accession>
<evidence type="ECO:0000313" key="2">
    <source>
        <dbReference type="EMBL" id="RKG92416.1"/>
    </source>
</evidence>
<gene>
    <name evidence="2" type="ORF">D7V88_06360</name>
</gene>
<keyword evidence="3" id="KW-1185">Reference proteome</keyword>
<protein>
    <recommendedName>
        <fullName evidence="4">DUF5683 domain-containing protein</fullName>
    </recommendedName>
</protein>
<keyword evidence="1" id="KW-0812">Transmembrane</keyword>
<dbReference type="Proteomes" id="UP000268094">
    <property type="component" value="Unassembled WGS sequence"/>
</dbReference>
<evidence type="ECO:0000256" key="1">
    <source>
        <dbReference type="SAM" id="Phobius"/>
    </source>
</evidence>
<dbReference type="EMBL" id="RAVZ01000026">
    <property type="protein sequence ID" value="RKG92416.1"/>
    <property type="molecule type" value="Genomic_DNA"/>
</dbReference>
<keyword evidence="1" id="KW-1133">Transmembrane helix</keyword>
<dbReference type="OrthoDB" id="9792998at2"/>
<dbReference type="RefSeq" id="WP_120539698.1">
    <property type="nucleotide sequence ID" value="NZ_RAVZ01000026.1"/>
</dbReference>
<name>A0A3A8JBX8_9BACT</name>
<reference evidence="3" key="1">
    <citation type="submission" date="2018-09" db="EMBL/GenBank/DDBJ databases">
        <authorList>
            <person name="Livingstone P.G."/>
            <person name="Whitworth D.E."/>
        </authorList>
    </citation>
    <scope>NUCLEOTIDE SEQUENCE [LARGE SCALE GENOMIC DNA]</scope>
    <source>
        <strain evidence="3">CA054A</strain>
    </source>
</reference>
<proteinExistence type="predicted"/>
<sequence length="75" mass="8198">MSRPGVAALLSFFIPGVGQIYNGDILRGVFWLIITPGFWLGTGGLLGWVCHIIAAATAYNRAEDKDRERLRYGTG</sequence>
<comment type="caution">
    <text evidence="2">The sequence shown here is derived from an EMBL/GenBank/DDBJ whole genome shotgun (WGS) entry which is preliminary data.</text>
</comment>
<organism evidence="2 3">
    <name type="scientific">Corallococcus terminator</name>
    <dbReference type="NCBI Taxonomy" id="2316733"/>
    <lineage>
        <taxon>Bacteria</taxon>
        <taxon>Pseudomonadati</taxon>
        <taxon>Myxococcota</taxon>
        <taxon>Myxococcia</taxon>
        <taxon>Myxococcales</taxon>
        <taxon>Cystobacterineae</taxon>
        <taxon>Myxococcaceae</taxon>
        <taxon>Corallococcus</taxon>
    </lineage>
</organism>
<dbReference type="AlphaFoldDB" id="A0A3A8JBX8"/>
<evidence type="ECO:0008006" key="4">
    <source>
        <dbReference type="Google" id="ProtNLM"/>
    </source>
</evidence>
<feature type="transmembrane region" description="Helical" evidence="1">
    <location>
        <begin position="28"/>
        <end position="59"/>
    </location>
</feature>